<keyword evidence="4" id="KW-1185">Reference proteome</keyword>
<dbReference type="SUPFAM" id="SSF110997">
    <property type="entry name" value="Sporulation related repeat"/>
    <property type="match status" value="1"/>
</dbReference>
<dbReference type="Pfam" id="PF05036">
    <property type="entry name" value="SPOR"/>
    <property type="match status" value="1"/>
</dbReference>
<name>A0A0D2I1C2_9BACT</name>
<dbReference type="InterPro" id="IPR007730">
    <property type="entry name" value="SPOR-like_dom"/>
</dbReference>
<dbReference type="Gene3D" id="3.30.70.1070">
    <property type="entry name" value="Sporulation related repeat"/>
    <property type="match status" value="1"/>
</dbReference>
<feature type="domain" description="SPOR" evidence="2">
    <location>
        <begin position="108"/>
        <end position="191"/>
    </location>
</feature>
<dbReference type="InterPro" id="IPR036680">
    <property type="entry name" value="SPOR-like_sf"/>
</dbReference>
<dbReference type="Proteomes" id="UP000032214">
    <property type="component" value="Unassembled WGS sequence"/>
</dbReference>
<gene>
    <name evidence="3" type="ORF">J120_03675</name>
</gene>
<proteinExistence type="predicted"/>
<dbReference type="PROSITE" id="PS51724">
    <property type="entry name" value="SPOR"/>
    <property type="match status" value="1"/>
</dbReference>
<dbReference type="EMBL" id="ARQD01000003">
    <property type="protein sequence ID" value="KIX85025.1"/>
    <property type="molecule type" value="Genomic_DNA"/>
</dbReference>
<keyword evidence="1" id="KW-0472">Membrane</keyword>
<dbReference type="GO" id="GO:0042834">
    <property type="term" value="F:peptidoglycan binding"/>
    <property type="evidence" value="ECO:0007669"/>
    <property type="project" value="InterPro"/>
</dbReference>
<dbReference type="STRING" id="1306947.J120_03675"/>
<feature type="transmembrane region" description="Helical" evidence="1">
    <location>
        <begin position="16"/>
        <end position="35"/>
    </location>
</feature>
<comment type="caution">
    <text evidence="3">The sequence shown here is derived from an EMBL/GenBank/DDBJ whole genome shotgun (WGS) entry which is preliminary data.</text>
</comment>
<sequence>MKKVYDAKNNLLQTPWAAAAFIAGASSLFLAGYFWGHKTALTTFTNKMEQDSLADQIYSSMCTLYDTNPQQNGAMAQAISQTDETQNSLSYAIPQAQPASHNIDTTTLAPSSSYHAQLVSFMSHKQAQAFARRLEKKGITVYIKKRTSKTARGIPKIWYQVVTRNFQDKDALLALVETIQQHERISGIVIR</sequence>
<keyword evidence="1" id="KW-0812">Transmembrane</keyword>
<organism evidence="3 4">
    <name type="scientific">candidate division TM6 bacterium JCVI TM6SC1</name>
    <dbReference type="NCBI Taxonomy" id="1306947"/>
    <lineage>
        <taxon>Bacteria</taxon>
        <taxon>Candidatus Babelota</taxon>
        <taxon>Vermiphilus</taxon>
    </lineage>
</organism>
<reference evidence="3 4" key="1">
    <citation type="journal article" date="2013" name="Proc. Natl. Acad. Sci. U.S.A.">
        <title>Candidate phylum TM6 genome recovered from a hospital sink biofilm provides genomic insights into this uncultivated phylum.</title>
        <authorList>
            <person name="McLean J.S."/>
            <person name="Lombardo M.J."/>
            <person name="Badger J.H."/>
            <person name="Edlund A."/>
            <person name="Novotny M."/>
            <person name="Yee-Greenbaum J."/>
            <person name="Vyahhi N."/>
            <person name="Hall A.P."/>
            <person name="Yang Y."/>
            <person name="Dupont C.L."/>
            <person name="Ziegler M.G."/>
            <person name="Chitsaz H."/>
            <person name="Allen A.E."/>
            <person name="Yooseph S."/>
            <person name="Tesler G."/>
            <person name="Pevzner P.A."/>
            <person name="Friedman R.M."/>
            <person name="Nealson K.H."/>
            <person name="Venter J.C."/>
            <person name="Lasken R.S."/>
        </authorList>
    </citation>
    <scope>NUCLEOTIDE SEQUENCE [LARGE SCALE GENOMIC DNA]</scope>
    <source>
        <strain evidence="3 4">TM6SC1</strain>
    </source>
</reference>
<protein>
    <recommendedName>
        <fullName evidence="2">SPOR domain-containing protein</fullName>
    </recommendedName>
</protein>
<evidence type="ECO:0000313" key="3">
    <source>
        <dbReference type="EMBL" id="KIX85025.1"/>
    </source>
</evidence>
<accession>A0A0D2I1C2</accession>
<evidence type="ECO:0000313" key="4">
    <source>
        <dbReference type="Proteomes" id="UP000032214"/>
    </source>
</evidence>
<evidence type="ECO:0000256" key="1">
    <source>
        <dbReference type="SAM" id="Phobius"/>
    </source>
</evidence>
<dbReference type="AlphaFoldDB" id="A0A0D2I1C2"/>
<keyword evidence="1" id="KW-1133">Transmembrane helix</keyword>
<evidence type="ECO:0000259" key="2">
    <source>
        <dbReference type="PROSITE" id="PS51724"/>
    </source>
</evidence>